<gene>
    <name evidence="2" type="ORF">Tci_926617</name>
</gene>
<name>A0A699X9M5_TANCI</name>
<evidence type="ECO:0000313" key="2">
    <source>
        <dbReference type="EMBL" id="GFD54648.1"/>
    </source>
</evidence>
<dbReference type="InterPro" id="IPR053802">
    <property type="entry name" value="DUF6950"/>
</dbReference>
<dbReference type="AlphaFoldDB" id="A0A699X9M5"/>
<feature type="domain" description="DUF6950" evidence="1">
    <location>
        <begin position="4"/>
        <end position="95"/>
    </location>
</feature>
<evidence type="ECO:0000259" key="1">
    <source>
        <dbReference type="Pfam" id="PF22262"/>
    </source>
</evidence>
<accession>A0A699X9M5</accession>
<organism evidence="2">
    <name type="scientific">Tanacetum cinerariifolium</name>
    <name type="common">Dalmatian daisy</name>
    <name type="synonym">Chrysanthemum cinerariifolium</name>
    <dbReference type="NCBI Taxonomy" id="118510"/>
    <lineage>
        <taxon>Eukaryota</taxon>
        <taxon>Viridiplantae</taxon>
        <taxon>Streptophyta</taxon>
        <taxon>Embryophyta</taxon>
        <taxon>Tracheophyta</taxon>
        <taxon>Spermatophyta</taxon>
        <taxon>Magnoliopsida</taxon>
        <taxon>eudicotyledons</taxon>
        <taxon>Gunneridae</taxon>
        <taxon>Pentapetalae</taxon>
        <taxon>asterids</taxon>
        <taxon>campanulids</taxon>
        <taxon>Asterales</taxon>
        <taxon>Asteraceae</taxon>
        <taxon>Asteroideae</taxon>
        <taxon>Anthemideae</taxon>
        <taxon>Anthemidinae</taxon>
        <taxon>Tanacetum</taxon>
    </lineage>
</organism>
<dbReference type="EMBL" id="BKCJ011808376">
    <property type="protein sequence ID" value="GFD54648.1"/>
    <property type="molecule type" value="Genomic_DNA"/>
</dbReference>
<feature type="non-terminal residue" evidence="2">
    <location>
        <position position="1"/>
    </location>
</feature>
<protein>
    <recommendedName>
        <fullName evidence="1">DUF6950 domain-containing protein</fullName>
    </recommendedName>
</protein>
<comment type="caution">
    <text evidence="2">The sequence shown here is derived from an EMBL/GenBank/DDBJ whole genome shotgun (WGS) entry which is preliminary data.</text>
</comment>
<proteinExistence type="predicted"/>
<sequence length="97" mass="10245">VAAAQATLDEFKGAPFRWGHSDCTRLVAAHLRRLDYKVRLPAKGSYGTARAAMKQLRDRGFNTLAEALDSMGLERIAPAAALVGDVVQGASGDAFGA</sequence>
<feature type="non-terminal residue" evidence="2">
    <location>
        <position position="97"/>
    </location>
</feature>
<dbReference type="Pfam" id="PF22262">
    <property type="entry name" value="DUF6950"/>
    <property type="match status" value="1"/>
</dbReference>
<reference evidence="2" key="1">
    <citation type="journal article" date="2019" name="Sci. Rep.">
        <title>Draft genome of Tanacetum cinerariifolium, the natural source of mosquito coil.</title>
        <authorList>
            <person name="Yamashiro T."/>
            <person name="Shiraishi A."/>
            <person name="Satake H."/>
            <person name="Nakayama K."/>
        </authorList>
    </citation>
    <scope>NUCLEOTIDE SEQUENCE</scope>
</reference>